<dbReference type="EMBL" id="CP111020">
    <property type="protein sequence ID" value="WAR15213.1"/>
    <property type="molecule type" value="Genomic_DNA"/>
</dbReference>
<dbReference type="Gene3D" id="1.10.560.10">
    <property type="entry name" value="GroEL-like equatorial domain"/>
    <property type="match status" value="2"/>
</dbReference>
<dbReference type="Pfam" id="PF00118">
    <property type="entry name" value="Cpn60_TCP1"/>
    <property type="match status" value="2"/>
</dbReference>
<dbReference type="Proteomes" id="UP001164746">
    <property type="component" value="Chromosome 9"/>
</dbReference>
<reference evidence="2" key="1">
    <citation type="submission" date="2022-11" db="EMBL/GenBank/DDBJ databases">
        <title>Centuries of genome instability and evolution in soft-shell clam transmissible cancer (bioRxiv).</title>
        <authorList>
            <person name="Hart S.F.M."/>
            <person name="Yonemitsu M.A."/>
            <person name="Giersch R.M."/>
            <person name="Beal B.F."/>
            <person name="Arriagada G."/>
            <person name="Davis B.W."/>
            <person name="Ostrander E.A."/>
            <person name="Goff S.P."/>
            <person name="Metzger M.J."/>
        </authorList>
    </citation>
    <scope>NUCLEOTIDE SEQUENCE</scope>
    <source>
        <strain evidence="2">MELC-2E11</strain>
        <tissue evidence="2">Siphon/mantle</tissue>
    </source>
</reference>
<evidence type="ECO:0000256" key="1">
    <source>
        <dbReference type="SAM" id="MobiDB-lite"/>
    </source>
</evidence>
<proteinExistence type="predicted"/>
<evidence type="ECO:0000313" key="2">
    <source>
        <dbReference type="EMBL" id="WAR15213.1"/>
    </source>
</evidence>
<dbReference type="PANTHER" id="PTHR14667:SF2">
    <property type="entry name" value="BARDET-BIEDL SYNDROME 10 PROTEIN"/>
    <property type="match status" value="1"/>
</dbReference>
<feature type="compositionally biased region" description="Basic and acidic residues" evidence="1">
    <location>
        <begin position="419"/>
        <end position="432"/>
    </location>
</feature>
<sequence length="606" mass="67283">MAMAQMDKPTLGKAVVTSDGFTIIEALSPAHPVAGMVFKALKSCHKSTGDGSKTFLLYLSFLIKEINFEISQGKFCHNGANKHGSSGKDLAKNGAVCVRHALREIVGNVLPEIEKNVYQESLKLRERLAKIRNRGEIHISVCQTMFMPHFNPKVSKFLAEFVMKSLSGIQDDQELFKDSLTFVVKNFFAISIKVPNRAFSECSVFEPLLIKNRIKGTAEMMTQTSAKAVILKCGIDDLRSGEIAHETVHVRPGQITALLLQRRKVVTKFAEKCEDNGVTLLVCTENIPDYAVEILQRHNISVITYVTEESVELLENLTSKISLATASEKIDGTNVIALKSVKEIIIGGQIYTHLEVSKLQSWKHLIICGPAVGLCDQVAITCQKALICLKKCYIFEDNLADELGVGHEHLIMSKGRFTSHADSHEDSSDGKESTSMQQRYNSEARSEMISEMGCTSGKNNVKTNTNSSTMFFILPGGGSFEVLMSNLFSEQKLCSGEANVSTLCRVIERVFKDFVHSLYENMNITRADNRGFLGAWTMLTEKLKEGELYGFDRRANLADLLEKGIYEPTQTKLHIFRCVLSLVEQLIGVDRIVNVKSLPADESDSD</sequence>
<name>A0ABY7EZ58_MYAAR</name>
<dbReference type="InterPro" id="IPR027413">
    <property type="entry name" value="GROEL-like_equatorial_sf"/>
</dbReference>
<dbReference type="Gene3D" id="3.50.7.10">
    <property type="entry name" value="GroEL"/>
    <property type="match status" value="1"/>
</dbReference>
<feature type="region of interest" description="Disordered" evidence="1">
    <location>
        <begin position="419"/>
        <end position="442"/>
    </location>
</feature>
<dbReference type="SUPFAM" id="SSF48592">
    <property type="entry name" value="GroEL equatorial domain-like"/>
    <property type="match status" value="1"/>
</dbReference>
<dbReference type="PANTHER" id="PTHR14667">
    <property type="entry name" value="BARDET-BIEDL SYNDROME 10 PROTEIN"/>
    <property type="match status" value="1"/>
</dbReference>
<dbReference type="InterPro" id="IPR027410">
    <property type="entry name" value="TCP-1-like_intermed_sf"/>
</dbReference>
<dbReference type="Gene3D" id="3.30.260.10">
    <property type="entry name" value="TCP-1-like chaperonin intermediate domain"/>
    <property type="match status" value="1"/>
</dbReference>
<organism evidence="2 3">
    <name type="scientific">Mya arenaria</name>
    <name type="common">Soft-shell clam</name>
    <dbReference type="NCBI Taxonomy" id="6604"/>
    <lineage>
        <taxon>Eukaryota</taxon>
        <taxon>Metazoa</taxon>
        <taxon>Spiralia</taxon>
        <taxon>Lophotrochozoa</taxon>
        <taxon>Mollusca</taxon>
        <taxon>Bivalvia</taxon>
        <taxon>Autobranchia</taxon>
        <taxon>Heteroconchia</taxon>
        <taxon>Euheterodonta</taxon>
        <taxon>Imparidentia</taxon>
        <taxon>Neoheterodontei</taxon>
        <taxon>Myida</taxon>
        <taxon>Myoidea</taxon>
        <taxon>Myidae</taxon>
        <taxon>Mya</taxon>
    </lineage>
</organism>
<gene>
    <name evidence="2" type="ORF">MAR_005318</name>
</gene>
<evidence type="ECO:0000313" key="3">
    <source>
        <dbReference type="Proteomes" id="UP001164746"/>
    </source>
</evidence>
<dbReference type="SUPFAM" id="SSF52029">
    <property type="entry name" value="GroEL apical domain-like"/>
    <property type="match status" value="1"/>
</dbReference>
<protein>
    <submittedName>
        <fullName evidence="2">THS-like protein</fullName>
    </submittedName>
</protein>
<dbReference type="InterPro" id="IPR027409">
    <property type="entry name" value="GroEL-like_apical_dom_sf"/>
</dbReference>
<accession>A0ABY7EZ58</accession>
<keyword evidence="3" id="KW-1185">Reference proteome</keyword>
<dbReference type="InterPro" id="IPR002423">
    <property type="entry name" value="Cpn60/GroEL/TCP-1"/>
</dbReference>
<dbReference type="InterPro" id="IPR042619">
    <property type="entry name" value="BBS10"/>
</dbReference>